<proteinExistence type="inferred from homology"/>
<protein>
    <submittedName>
        <fullName evidence="3">Barstar family protein</fullName>
    </submittedName>
</protein>
<evidence type="ECO:0000256" key="1">
    <source>
        <dbReference type="ARBA" id="ARBA00006845"/>
    </source>
</evidence>
<evidence type="ECO:0000259" key="2">
    <source>
        <dbReference type="Pfam" id="PF01337"/>
    </source>
</evidence>
<name>A0ABZ1RTV6_9ACTN</name>
<dbReference type="Pfam" id="PF01337">
    <property type="entry name" value="Barstar"/>
    <property type="match status" value="1"/>
</dbReference>
<evidence type="ECO:0000313" key="3">
    <source>
        <dbReference type="EMBL" id="WUO49535.1"/>
    </source>
</evidence>
<comment type="similarity">
    <text evidence="1">Belongs to the barstar family.</text>
</comment>
<organism evidence="3 4">
    <name type="scientific">Streptomyces goshikiensis</name>
    <dbReference type="NCBI Taxonomy" id="1942"/>
    <lineage>
        <taxon>Bacteria</taxon>
        <taxon>Bacillati</taxon>
        <taxon>Actinomycetota</taxon>
        <taxon>Actinomycetes</taxon>
        <taxon>Kitasatosporales</taxon>
        <taxon>Streptomycetaceae</taxon>
        <taxon>Streptomyces</taxon>
    </lineage>
</organism>
<dbReference type="InterPro" id="IPR035905">
    <property type="entry name" value="Barstar-like_sf"/>
</dbReference>
<dbReference type="RefSeq" id="WP_328776798.1">
    <property type="nucleotide sequence ID" value="NZ_CP108057.1"/>
</dbReference>
<dbReference type="Gene3D" id="3.30.370.10">
    <property type="entry name" value="Barstar-like"/>
    <property type="match status" value="1"/>
</dbReference>
<dbReference type="Proteomes" id="UP001432075">
    <property type="component" value="Chromosome"/>
</dbReference>
<keyword evidence="4" id="KW-1185">Reference proteome</keyword>
<accession>A0ABZ1RTV6</accession>
<dbReference type="EMBL" id="CP108057">
    <property type="protein sequence ID" value="WUO49535.1"/>
    <property type="molecule type" value="Genomic_DNA"/>
</dbReference>
<feature type="domain" description="Barstar (barnase inhibitor)" evidence="2">
    <location>
        <begin position="24"/>
        <end position="130"/>
    </location>
</feature>
<dbReference type="InterPro" id="IPR000468">
    <property type="entry name" value="Barstar"/>
</dbReference>
<evidence type="ECO:0000313" key="4">
    <source>
        <dbReference type="Proteomes" id="UP001432075"/>
    </source>
</evidence>
<gene>
    <name evidence="3" type="ORF">OHU17_28950</name>
</gene>
<reference evidence="3" key="1">
    <citation type="submission" date="2022-10" db="EMBL/GenBank/DDBJ databases">
        <title>The complete genomes of actinobacterial strains from the NBC collection.</title>
        <authorList>
            <person name="Joergensen T.S."/>
            <person name="Alvarez Arevalo M."/>
            <person name="Sterndorff E.B."/>
            <person name="Faurdal D."/>
            <person name="Vuksanovic O."/>
            <person name="Mourched A.-S."/>
            <person name="Charusanti P."/>
            <person name="Shaw S."/>
            <person name="Blin K."/>
            <person name="Weber T."/>
        </authorList>
    </citation>
    <scope>NUCLEOTIDE SEQUENCE</scope>
    <source>
        <strain evidence="3">NBC_00283</strain>
    </source>
</reference>
<sequence length="146" mass="15184">MSLDPRPLEAIDAALADAEAAGWVTVRLDLAGVRGKAALMRRCGDALRVAGWFGGNWDALADALIDLSWLPAGAEAPDAPEVPYAPGRLVAVTGWRGFARARAGEWETFTEVLESAVEFWRDGGGAPLVVLLGDAGPSGGTVRGGE</sequence>
<dbReference type="SUPFAM" id="SSF52038">
    <property type="entry name" value="Barstar-related"/>
    <property type="match status" value="1"/>
</dbReference>